<proteinExistence type="predicted"/>
<evidence type="ECO:0000313" key="3">
    <source>
        <dbReference type="Proteomes" id="UP000192360"/>
    </source>
</evidence>
<evidence type="ECO:0000313" key="2">
    <source>
        <dbReference type="EMBL" id="SMC46311.1"/>
    </source>
</evidence>
<keyword evidence="3" id="KW-1185">Reference proteome</keyword>
<name>A0A1W1ZDS3_9FLAO</name>
<accession>A0A1W1ZDS3</accession>
<dbReference type="EMBL" id="FWXO01000001">
    <property type="protein sequence ID" value="SMC46311.1"/>
    <property type="molecule type" value="Genomic_DNA"/>
</dbReference>
<organism evidence="2 3">
    <name type="scientific">Cellulophaga tyrosinoxydans</name>
    <dbReference type="NCBI Taxonomy" id="504486"/>
    <lineage>
        <taxon>Bacteria</taxon>
        <taxon>Pseudomonadati</taxon>
        <taxon>Bacteroidota</taxon>
        <taxon>Flavobacteriia</taxon>
        <taxon>Flavobacteriales</taxon>
        <taxon>Flavobacteriaceae</taxon>
        <taxon>Cellulophaga</taxon>
    </lineage>
</organism>
<dbReference type="Proteomes" id="UP000192360">
    <property type="component" value="Unassembled WGS sequence"/>
</dbReference>
<dbReference type="AlphaFoldDB" id="A0A1W1ZDS3"/>
<gene>
    <name evidence="2" type="ORF">SAMN05660703_1382</name>
</gene>
<protein>
    <submittedName>
        <fullName evidence="2">Uncharacterized protein</fullName>
    </submittedName>
</protein>
<keyword evidence="1" id="KW-1133">Transmembrane helix</keyword>
<evidence type="ECO:0000256" key="1">
    <source>
        <dbReference type="SAM" id="Phobius"/>
    </source>
</evidence>
<feature type="transmembrane region" description="Helical" evidence="1">
    <location>
        <begin position="14"/>
        <end position="33"/>
    </location>
</feature>
<sequence length="44" mass="5099">MENLVDVLIGFIDANPVLIIVCCLMLAAFLMFVEIKRNYRKRVN</sequence>
<keyword evidence="1" id="KW-0472">Membrane</keyword>
<reference evidence="2 3" key="1">
    <citation type="submission" date="2017-04" db="EMBL/GenBank/DDBJ databases">
        <authorList>
            <person name="Afonso C.L."/>
            <person name="Miller P.J."/>
            <person name="Scott M.A."/>
            <person name="Spackman E."/>
            <person name="Goraichik I."/>
            <person name="Dimitrov K.M."/>
            <person name="Suarez D.L."/>
            <person name="Swayne D.E."/>
        </authorList>
    </citation>
    <scope>NUCLEOTIDE SEQUENCE [LARGE SCALE GENOMIC DNA]</scope>
    <source>
        <strain evidence="2 3">DSM 21164</strain>
    </source>
</reference>
<keyword evidence="1" id="KW-0812">Transmembrane</keyword>